<evidence type="ECO:0000256" key="2">
    <source>
        <dbReference type="ARBA" id="ARBA00022737"/>
    </source>
</evidence>
<protein>
    <submittedName>
        <fullName evidence="5">Vegetative incompatibility protein HET-E-1</fullName>
    </submittedName>
</protein>
<dbReference type="PRINTS" id="PR00320">
    <property type="entry name" value="GPROTEINBRPT"/>
</dbReference>
<dbReference type="CDD" id="cd00200">
    <property type="entry name" value="WD40"/>
    <property type="match status" value="1"/>
</dbReference>
<feature type="repeat" description="WD" evidence="3">
    <location>
        <begin position="252"/>
        <end position="285"/>
    </location>
</feature>
<accession>A0A9P1CCT1</accession>
<feature type="repeat" description="WD" evidence="3">
    <location>
        <begin position="125"/>
        <end position="166"/>
    </location>
</feature>
<dbReference type="AlphaFoldDB" id="A0A9P1CCT1"/>
<evidence type="ECO:0000313" key="4">
    <source>
        <dbReference type="EMBL" id="CAI3989837.1"/>
    </source>
</evidence>
<evidence type="ECO:0000313" key="6">
    <source>
        <dbReference type="Proteomes" id="UP001152797"/>
    </source>
</evidence>
<dbReference type="EMBL" id="CAMXCT020001410">
    <property type="protein sequence ID" value="CAL1143212.1"/>
    <property type="molecule type" value="Genomic_DNA"/>
</dbReference>
<name>A0A9P1CCT1_9DINO</name>
<reference evidence="4" key="1">
    <citation type="submission" date="2022-10" db="EMBL/GenBank/DDBJ databases">
        <authorList>
            <person name="Chen Y."/>
            <person name="Dougan E. K."/>
            <person name="Chan C."/>
            <person name="Rhodes N."/>
            <person name="Thang M."/>
        </authorList>
    </citation>
    <scope>NUCLEOTIDE SEQUENCE</scope>
</reference>
<keyword evidence="1 3" id="KW-0853">WD repeat</keyword>
<dbReference type="PANTHER" id="PTHR44129">
    <property type="entry name" value="WD REPEAT-CONTAINING PROTEIN POP1"/>
    <property type="match status" value="1"/>
</dbReference>
<keyword evidence="6" id="KW-1185">Reference proteome</keyword>
<dbReference type="InterPro" id="IPR015943">
    <property type="entry name" value="WD40/YVTN_repeat-like_dom_sf"/>
</dbReference>
<dbReference type="InterPro" id="IPR001680">
    <property type="entry name" value="WD40_rpt"/>
</dbReference>
<dbReference type="PROSITE" id="PS00678">
    <property type="entry name" value="WD_REPEATS_1"/>
    <property type="match status" value="1"/>
</dbReference>
<dbReference type="InterPro" id="IPR050349">
    <property type="entry name" value="WD_LIS1/nudF_dynein_reg"/>
</dbReference>
<proteinExistence type="predicted"/>
<evidence type="ECO:0000256" key="3">
    <source>
        <dbReference type="PROSITE-ProRule" id="PRU00221"/>
    </source>
</evidence>
<sequence>MSTCQVRLNAEIFKRDGRTVFTAKAYNGRVLTEWLARTALAKYYGYTERGGRYLDEAERAPVVQSGMRFVQRYLELAKLAIRNQKDEFRVRPKIHDGMKWLKRNLGAGDGTAAIWSSNGMRLCTLEGHSDVVKSVDFSTCGQMAASASADGTARVWAVPSGKLLQVYRGHSKAISSVKFAPDGQRLLTSSAYDGTARLWDVVSGNCHLVIPGDGKVVNDAVFSPDGQKVLLASASESLRIFDAENGECVLTLTGHDDWVRSAAFSPDGTIIGSSSYDGTVRLWSVTGKCLKVLEGHDGAVISVAFIEG</sequence>
<dbReference type="EMBL" id="CAMXCT010001410">
    <property type="protein sequence ID" value="CAI3989837.1"/>
    <property type="molecule type" value="Genomic_DNA"/>
</dbReference>
<dbReference type="PROSITE" id="PS50082">
    <property type="entry name" value="WD_REPEATS_2"/>
    <property type="match status" value="3"/>
</dbReference>
<reference evidence="5 6" key="2">
    <citation type="submission" date="2024-05" db="EMBL/GenBank/DDBJ databases">
        <authorList>
            <person name="Chen Y."/>
            <person name="Shah S."/>
            <person name="Dougan E. K."/>
            <person name="Thang M."/>
            <person name="Chan C."/>
        </authorList>
    </citation>
    <scope>NUCLEOTIDE SEQUENCE [LARGE SCALE GENOMIC DNA]</scope>
</reference>
<organism evidence="4">
    <name type="scientific">Cladocopium goreaui</name>
    <dbReference type="NCBI Taxonomy" id="2562237"/>
    <lineage>
        <taxon>Eukaryota</taxon>
        <taxon>Sar</taxon>
        <taxon>Alveolata</taxon>
        <taxon>Dinophyceae</taxon>
        <taxon>Suessiales</taxon>
        <taxon>Symbiodiniaceae</taxon>
        <taxon>Cladocopium</taxon>
    </lineage>
</organism>
<dbReference type="EMBL" id="CAMXCT030001410">
    <property type="protein sequence ID" value="CAL4777149.1"/>
    <property type="molecule type" value="Genomic_DNA"/>
</dbReference>
<dbReference type="OrthoDB" id="284782at2759"/>
<dbReference type="InterPro" id="IPR036322">
    <property type="entry name" value="WD40_repeat_dom_sf"/>
</dbReference>
<comment type="caution">
    <text evidence="4">The sequence shown here is derived from an EMBL/GenBank/DDBJ whole genome shotgun (WGS) entry which is preliminary data.</text>
</comment>
<dbReference type="InterPro" id="IPR019775">
    <property type="entry name" value="WD40_repeat_CS"/>
</dbReference>
<gene>
    <name evidence="4" type="ORF">C1SCF055_LOCUS16877</name>
</gene>
<evidence type="ECO:0000256" key="1">
    <source>
        <dbReference type="ARBA" id="ARBA00022574"/>
    </source>
</evidence>
<dbReference type="Proteomes" id="UP001152797">
    <property type="component" value="Unassembled WGS sequence"/>
</dbReference>
<keyword evidence="2" id="KW-0677">Repeat</keyword>
<dbReference type="PROSITE" id="PS50294">
    <property type="entry name" value="WD_REPEATS_REGION"/>
    <property type="match status" value="3"/>
</dbReference>
<dbReference type="InterPro" id="IPR020472">
    <property type="entry name" value="WD40_PAC1"/>
</dbReference>
<dbReference type="SUPFAM" id="SSF50978">
    <property type="entry name" value="WD40 repeat-like"/>
    <property type="match status" value="1"/>
</dbReference>
<dbReference type="Pfam" id="PF00400">
    <property type="entry name" value="WD40"/>
    <property type="match status" value="3"/>
</dbReference>
<dbReference type="Gene3D" id="2.130.10.10">
    <property type="entry name" value="YVTN repeat-like/Quinoprotein amine dehydrogenase"/>
    <property type="match status" value="2"/>
</dbReference>
<feature type="repeat" description="WD" evidence="3">
    <location>
        <begin position="167"/>
        <end position="209"/>
    </location>
</feature>
<dbReference type="SMART" id="SM00320">
    <property type="entry name" value="WD40"/>
    <property type="match status" value="4"/>
</dbReference>
<evidence type="ECO:0000313" key="5">
    <source>
        <dbReference type="EMBL" id="CAL4777149.1"/>
    </source>
</evidence>